<dbReference type="PANTHER" id="PTHR46072">
    <property type="entry name" value="AMIDASE-RELATED-RELATED"/>
    <property type="match status" value="1"/>
</dbReference>
<dbReference type="PANTHER" id="PTHR46072:SF4">
    <property type="entry name" value="AMIDASE C550.07-RELATED"/>
    <property type="match status" value="1"/>
</dbReference>
<dbReference type="Pfam" id="PF01425">
    <property type="entry name" value="Amidase"/>
    <property type="match status" value="1"/>
</dbReference>
<dbReference type="SUPFAM" id="SSF75304">
    <property type="entry name" value="Amidase signature (AS) enzymes"/>
    <property type="match status" value="1"/>
</dbReference>
<keyword evidence="2" id="KW-0378">Hydrolase</keyword>
<dbReference type="InterPro" id="IPR023631">
    <property type="entry name" value="Amidase_dom"/>
</dbReference>
<comment type="caution">
    <text evidence="4">The sequence shown here is derived from an EMBL/GenBank/DDBJ whole genome shotgun (WGS) entry which is preliminary data.</text>
</comment>
<evidence type="ECO:0000256" key="1">
    <source>
        <dbReference type="ARBA" id="ARBA00009199"/>
    </source>
</evidence>
<accession>A0A261Y282</accession>
<dbReference type="InterPro" id="IPR036928">
    <property type="entry name" value="AS_sf"/>
</dbReference>
<evidence type="ECO:0000256" key="2">
    <source>
        <dbReference type="ARBA" id="ARBA00022801"/>
    </source>
</evidence>
<evidence type="ECO:0000313" key="4">
    <source>
        <dbReference type="EMBL" id="OZJ04701.1"/>
    </source>
</evidence>
<name>A0A261Y282_9FUNG</name>
<evidence type="ECO:0000259" key="3">
    <source>
        <dbReference type="Pfam" id="PF01425"/>
    </source>
</evidence>
<dbReference type="GO" id="GO:0016787">
    <property type="term" value="F:hydrolase activity"/>
    <property type="evidence" value="ECO:0007669"/>
    <property type="project" value="UniProtKB-KW"/>
</dbReference>
<dbReference type="OrthoDB" id="6428749at2759"/>
<dbReference type="Proteomes" id="UP000242875">
    <property type="component" value="Unassembled WGS sequence"/>
</dbReference>
<feature type="domain" description="Amidase" evidence="3">
    <location>
        <begin position="3"/>
        <end position="215"/>
    </location>
</feature>
<dbReference type="EMBL" id="MVBO01000032">
    <property type="protein sequence ID" value="OZJ04701.1"/>
    <property type="molecule type" value="Genomic_DNA"/>
</dbReference>
<gene>
    <name evidence="4" type="ORF">BZG36_02537</name>
</gene>
<protein>
    <recommendedName>
        <fullName evidence="3">Amidase domain-containing protein</fullName>
    </recommendedName>
</protein>
<proteinExistence type="inferred from homology"/>
<dbReference type="AlphaFoldDB" id="A0A261Y282"/>
<sequence length="222" mass="25668">METPMKLKIGYFIDDGLVKAHPPVQRAILSLIDELRSKAPEQFEFVEWNPLDHAKGYDIIRKSYFMDGGAKNYEAMASSGEPVLDNSAWILKESHTKLRNVSEVWDICEERDAYRREYAHHWNGTGVDVFLCPWSSGVAFRHGMSKYWGYTAMWNLLDYPSITFPSGYTVDPNIDVKLPIEPRQNEFDAYIQSTYIPEEFRDAPIDVQLVARCGKMKNYLLL</sequence>
<organism evidence="4 5">
    <name type="scientific">Bifiguratus adelaidae</name>
    <dbReference type="NCBI Taxonomy" id="1938954"/>
    <lineage>
        <taxon>Eukaryota</taxon>
        <taxon>Fungi</taxon>
        <taxon>Fungi incertae sedis</taxon>
        <taxon>Mucoromycota</taxon>
        <taxon>Mucoromycotina</taxon>
        <taxon>Endogonomycetes</taxon>
        <taxon>Endogonales</taxon>
        <taxon>Endogonales incertae sedis</taxon>
        <taxon>Bifiguratus</taxon>
    </lineage>
</organism>
<dbReference type="Gene3D" id="3.90.1300.10">
    <property type="entry name" value="Amidase signature (AS) domain"/>
    <property type="match status" value="1"/>
</dbReference>
<comment type="similarity">
    <text evidence="1">Belongs to the amidase family.</text>
</comment>
<keyword evidence="5" id="KW-1185">Reference proteome</keyword>
<reference evidence="4 5" key="1">
    <citation type="journal article" date="2017" name="Mycologia">
        <title>Bifiguratus adelaidae, gen. et sp. nov., a new member of Mucoromycotina in endophytic and soil-dwelling habitats.</title>
        <authorList>
            <person name="Torres-Cruz T.J."/>
            <person name="Billingsley Tobias T.L."/>
            <person name="Almatruk M."/>
            <person name="Hesse C."/>
            <person name="Kuske C.R."/>
            <person name="Desiro A."/>
            <person name="Benucci G.M."/>
            <person name="Bonito G."/>
            <person name="Stajich J.E."/>
            <person name="Dunlap C."/>
            <person name="Arnold A.E."/>
            <person name="Porras-Alfaro A."/>
        </authorList>
    </citation>
    <scope>NUCLEOTIDE SEQUENCE [LARGE SCALE GENOMIC DNA]</scope>
    <source>
        <strain evidence="4 5">AZ0501</strain>
    </source>
</reference>
<evidence type="ECO:0000313" key="5">
    <source>
        <dbReference type="Proteomes" id="UP000242875"/>
    </source>
</evidence>